<dbReference type="EMBL" id="BAER01000025">
    <property type="protein sequence ID" value="GAC32023.1"/>
    <property type="molecule type" value="Genomic_DNA"/>
</dbReference>
<keyword evidence="2" id="KW-1185">Reference proteome</keyword>
<dbReference type="Proteomes" id="UP000006322">
    <property type="component" value="Unassembled WGS sequence"/>
</dbReference>
<protein>
    <submittedName>
        <fullName evidence="1">Uncharacterized protein</fullName>
    </submittedName>
</protein>
<reference evidence="2" key="1">
    <citation type="journal article" date="2014" name="Environ. Microbiol.">
        <title>Comparative genomics of the marine bacterial genus Glaciecola reveals the high degree of genomic diversity and genomic characteristic for cold adaptation.</title>
        <authorList>
            <person name="Qin Q.L."/>
            <person name="Xie B.B."/>
            <person name="Yu Y."/>
            <person name="Shu Y.L."/>
            <person name="Rong J.C."/>
            <person name="Zhang Y.J."/>
            <person name="Zhao D.L."/>
            <person name="Chen X.L."/>
            <person name="Zhang X.Y."/>
            <person name="Chen B."/>
            <person name="Zhou B.C."/>
            <person name="Zhang Y.Z."/>
        </authorList>
    </citation>
    <scope>NUCLEOTIDE SEQUENCE [LARGE SCALE GENOMIC DNA]</scope>
    <source>
        <strain evidence="2">LMG 21857</strain>
    </source>
</reference>
<organism evidence="1 2">
    <name type="scientific">Paraglaciecola polaris LMG 21857</name>
    <dbReference type="NCBI Taxonomy" id="1129793"/>
    <lineage>
        <taxon>Bacteria</taxon>
        <taxon>Pseudomonadati</taxon>
        <taxon>Pseudomonadota</taxon>
        <taxon>Gammaproteobacteria</taxon>
        <taxon>Alteromonadales</taxon>
        <taxon>Alteromonadaceae</taxon>
        <taxon>Paraglaciecola</taxon>
    </lineage>
</organism>
<sequence length="44" mass="4946">MLKYHQLAHGLVLVMCLAANTANRSFAIKIIIKKDRHGTSKPQK</sequence>
<gene>
    <name evidence="1" type="ORF">GPLA_1108</name>
</gene>
<comment type="caution">
    <text evidence="1">The sequence shown here is derived from an EMBL/GenBank/DDBJ whole genome shotgun (WGS) entry which is preliminary data.</text>
</comment>
<accession>K6ZT70</accession>
<dbReference type="STRING" id="1129793.GPLA_1108"/>
<proteinExistence type="predicted"/>
<dbReference type="AlphaFoldDB" id="K6ZT70"/>
<name>K6ZT70_9ALTE</name>
<evidence type="ECO:0000313" key="1">
    <source>
        <dbReference type="EMBL" id="GAC32023.1"/>
    </source>
</evidence>
<evidence type="ECO:0000313" key="2">
    <source>
        <dbReference type="Proteomes" id="UP000006322"/>
    </source>
</evidence>